<dbReference type="PANTHER" id="PTHR42905">
    <property type="entry name" value="PHOSPHOENOLPYRUVATE CARBOXYLASE"/>
    <property type="match status" value="1"/>
</dbReference>
<dbReference type="Pfam" id="PF13714">
    <property type="entry name" value="PEP_mutase"/>
    <property type="match status" value="1"/>
</dbReference>
<keyword evidence="2" id="KW-1185">Reference proteome</keyword>
<organism evidence="1 2">
    <name type="scientific">Angustibacter luteus</name>
    <dbReference type="NCBI Taxonomy" id="658456"/>
    <lineage>
        <taxon>Bacteria</taxon>
        <taxon>Bacillati</taxon>
        <taxon>Actinomycetota</taxon>
        <taxon>Actinomycetes</taxon>
        <taxon>Kineosporiales</taxon>
        <taxon>Kineosporiaceae</taxon>
    </lineage>
</organism>
<dbReference type="EMBL" id="JBHSRD010000004">
    <property type="protein sequence ID" value="MFC6007997.1"/>
    <property type="molecule type" value="Genomic_DNA"/>
</dbReference>
<dbReference type="InterPro" id="IPR039556">
    <property type="entry name" value="ICL/PEPM"/>
</dbReference>
<evidence type="ECO:0000313" key="1">
    <source>
        <dbReference type="EMBL" id="MFC6007997.1"/>
    </source>
</evidence>
<comment type="caution">
    <text evidence="1">The sequence shown here is derived from an EMBL/GenBank/DDBJ whole genome shotgun (WGS) entry which is preliminary data.</text>
</comment>
<reference evidence="2" key="1">
    <citation type="journal article" date="2019" name="Int. J. Syst. Evol. Microbiol.">
        <title>The Global Catalogue of Microorganisms (GCM) 10K type strain sequencing project: providing services to taxonomists for standard genome sequencing and annotation.</title>
        <authorList>
            <consortium name="The Broad Institute Genomics Platform"/>
            <consortium name="The Broad Institute Genome Sequencing Center for Infectious Disease"/>
            <person name="Wu L."/>
            <person name="Ma J."/>
        </authorList>
    </citation>
    <scope>NUCLEOTIDE SEQUENCE [LARGE SCALE GENOMIC DNA]</scope>
    <source>
        <strain evidence="2">KACC 14249</strain>
    </source>
</reference>
<dbReference type="SUPFAM" id="SSF51621">
    <property type="entry name" value="Phosphoenolpyruvate/pyruvate domain"/>
    <property type="match status" value="1"/>
</dbReference>
<protein>
    <submittedName>
        <fullName evidence="1">Isocitrate lyase/phosphoenolpyruvate mutase family protein</fullName>
    </submittedName>
</protein>
<gene>
    <name evidence="1" type="ORF">ACFQDO_12750</name>
</gene>
<accession>A0ABW1JF52</accession>
<dbReference type="Gene3D" id="3.20.20.60">
    <property type="entry name" value="Phosphoenolpyruvate-binding domains"/>
    <property type="match status" value="1"/>
</dbReference>
<keyword evidence="1" id="KW-0456">Lyase</keyword>
<dbReference type="CDD" id="cd00377">
    <property type="entry name" value="ICL_PEPM"/>
    <property type="match status" value="1"/>
</dbReference>
<proteinExistence type="predicted"/>
<dbReference type="GO" id="GO:0016829">
    <property type="term" value="F:lyase activity"/>
    <property type="evidence" value="ECO:0007669"/>
    <property type="project" value="UniProtKB-KW"/>
</dbReference>
<dbReference type="Proteomes" id="UP001596189">
    <property type="component" value="Unassembled WGS sequence"/>
</dbReference>
<dbReference type="InterPro" id="IPR015813">
    <property type="entry name" value="Pyrv/PenolPyrv_kinase-like_dom"/>
</dbReference>
<dbReference type="PANTHER" id="PTHR42905:SF16">
    <property type="entry name" value="CARBOXYPHOSPHONOENOLPYRUVATE PHOSPHONOMUTASE-LIKE PROTEIN (AFU_ORTHOLOGUE AFUA_5G07230)"/>
    <property type="match status" value="1"/>
</dbReference>
<dbReference type="InterPro" id="IPR040442">
    <property type="entry name" value="Pyrv_kinase-like_dom_sf"/>
</dbReference>
<evidence type="ECO:0000313" key="2">
    <source>
        <dbReference type="Proteomes" id="UP001596189"/>
    </source>
</evidence>
<sequence length="254" mass="27138">MSFADLHHADLPLLLPNAWDVPSALAFVEAGFEAIGTTSFGVASSIGRPDGDRATRDANLRLARQLADLGCYVSIDIEDGYSEDADEVAEYVANLPADGVNLEDSIEGHLVPPDVLAAKISAVKMRRPELFVNARIDTYWFRELATVEETVARAARYVEAGADGVFVPRASDPDLLRELTARIPVPLNVLAIPGTSLLDLAALGVRRVSTGSLPYRAAVQAATDAATAVRDHLAVPASVGYDDLQARLVEYAGR</sequence>
<name>A0ABW1JF52_9ACTN</name>
<dbReference type="RefSeq" id="WP_345715314.1">
    <property type="nucleotide sequence ID" value="NZ_BAABFP010000002.1"/>
</dbReference>